<dbReference type="InterPro" id="IPR025110">
    <property type="entry name" value="AMP-bd_C"/>
</dbReference>
<reference evidence="4" key="1">
    <citation type="journal article" date="2005" name="Science">
        <title>Life at depth: Photobacterium profundum genome sequence and expression analysis.</title>
        <authorList>
            <person name="Vezzi A."/>
            <person name="Campanaro S."/>
            <person name="D'Angelo M."/>
            <person name="Simonato F."/>
            <person name="Vitulo N."/>
            <person name="Lauro F.M."/>
            <person name="Cestaro A."/>
            <person name="Malacrida G."/>
            <person name="Simionati B."/>
            <person name="Cannata N."/>
            <person name="Romualdi C."/>
            <person name="Bartlett D.H."/>
            <person name="Valle G."/>
        </authorList>
    </citation>
    <scope>NUCLEOTIDE SEQUENCE [LARGE SCALE GENOMIC DNA]</scope>
    <source>
        <strain evidence="4">ATCC BAA-1253 / SS9</strain>
    </source>
</reference>
<dbReference type="Pfam" id="PF00501">
    <property type="entry name" value="AMP-binding"/>
    <property type="match status" value="1"/>
</dbReference>
<dbReference type="EMBL" id="CR378680">
    <property type="protein sequence ID" value="CAG23676.1"/>
    <property type="molecule type" value="Genomic_DNA"/>
</dbReference>
<keyword evidence="4" id="KW-1185">Reference proteome</keyword>
<dbReference type="SUPFAM" id="SSF56801">
    <property type="entry name" value="Acetyl-CoA synthetase-like"/>
    <property type="match status" value="1"/>
</dbReference>
<dbReference type="InterPro" id="IPR000873">
    <property type="entry name" value="AMP-dep_synth/lig_dom"/>
</dbReference>
<dbReference type="AlphaFoldDB" id="Q6LGA4"/>
<dbReference type="GO" id="GO:0031177">
    <property type="term" value="F:phosphopantetheine binding"/>
    <property type="evidence" value="ECO:0007669"/>
    <property type="project" value="TreeGrafter"/>
</dbReference>
<evidence type="ECO:0008006" key="5">
    <source>
        <dbReference type="Google" id="ProtNLM"/>
    </source>
</evidence>
<organism evidence="3 4">
    <name type="scientific">Photobacterium profundum (strain SS9)</name>
    <dbReference type="NCBI Taxonomy" id="298386"/>
    <lineage>
        <taxon>Bacteria</taxon>
        <taxon>Pseudomonadati</taxon>
        <taxon>Pseudomonadota</taxon>
        <taxon>Gammaproteobacteria</taxon>
        <taxon>Vibrionales</taxon>
        <taxon>Vibrionaceae</taxon>
        <taxon>Photobacterium</taxon>
    </lineage>
</organism>
<dbReference type="PROSITE" id="PS00455">
    <property type="entry name" value="AMP_BINDING"/>
    <property type="match status" value="1"/>
</dbReference>
<dbReference type="PANTHER" id="PTHR45527">
    <property type="entry name" value="NONRIBOSOMAL PEPTIDE SYNTHETASE"/>
    <property type="match status" value="1"/>
</dbReference>
<gene>
    <name evidence="3" type="ordered locus">PBPRB1818</name>
</gene>
<dbReference type="STRING" id="298386.PBPRB1818"/>
<name>Q6LGA4_PHOPR</name>
<dbReference type="InterPro" id="IPR045851">
    <property type="entry name" value="AMP-bd_C_sf"/>
</dbReference>
<dbReference type="NCBIfam" id="TIGR01733">
    <property type="entry name" value="AA-adenyl-dom"/>
    <property type="match status" value="1"/>
</dbReference>
<dbReference type="PANTHER" id="PTHR45527:SF1">
    <property type="entry name" value="FATTY ACID SYNTHASE"/>
    <property type="match status" value="1"/>
</dbReference>
<dbReference type="GO" id="GO:0005737">
    <property type="term" value="C:cytoplasm"/>
    <property type="evidence" value="ECO:0007669"/>
    <property type="project" value="TreeGrafter"/>
</dbReference>
<dbReference type="GO" id="GO:0043041">
    <property type="term" value="P:amino acid activation for nonribosomal peptide biosynthetic process"/>
    <property type="evidence" value="ECO:0007669"/>
    <property type="project" value="TreeGrafter"/>
</dbReference>
<dbReference type="HOGENOM" id="CLU_000022_2_12_6"/>
<feature type="domain" description="AMP-binding enzyme C-terminal" evidence="2">
    <location>
        <begin position="703"/>
        <end position="777"/>
    </location>
</feature>
<dbReference type="Gene3D" id="3.30.559.30">
    <property type="entry name" value="Nonribosomal peptide synthetase, condensation domain"/>
    <property type="match status" value="1"/>
</dbReference>
<dbReference type="GO" id="GO:0044550">
    <property type="term" value="P:secondary metabolite biosynthetic process"/>
    <property type="evidence" value="ECO:0007669"/>
    <property type="project" value="TreeGrafter"/>
</dbReference>
<accession>Q6LGA4</accession>
<dbReference type="Proteomes" id="UP000000593">
    <property type="component" value="Chromosome 2"/>
</dbReference>
<feature type="domain" description="AMP-dependent synthetase/ligase" evidence="1">
    <location>
        <begin position="289"/>
        <end position="647"/>
    </location>
</feature>
<dbReference type="Pfam" id="PF13193">
    <property type="entry name" value="AMP-binding_C"/>
    <property type="match status" value="1"/>
</dbReference>
<evidence type="ECO:0000259" key="2">
    <source>
        <dbReference type="Pfam" id="PF13193"/>
    </source>
</evidence>
<dbReference type="SUPFAM" id="SSF52777">
    <property type="entry name" value="CoA-dependent acyltransferases"/>
    <property type="match status" value="1"/>
</dbReference>
<evidence type="ECO:0000313" key="4">
    <source>
        <dbReference type="Proteomes" id="UP000000593"/>
    </source>
</evidence>
<sequence>MQADCLDTAYWQTLFDGVTEPTHFSANKAGTAPLDLRVADTDTFAQLLTHNLSPEWVAMLNAFCVEVDVDCSTLFSASWNWMLYQYSGESVVTSGMCDMPCKTVIPTVQSFSDRSLTVAAWLCDAQAQLSLSKQMLSHTSLNPTADLQPLNWLTSVVSVKHLVPTLDLHNDDCANDGADDVVDNNSTLMPGTVASVYIDNQDSFTGWRLQLAYSEVHFSIEQASSLLEDWTTLLTGICQQRWQTVSELCVGQWQSPNNVSVVPISDLPTSSGTFSDELTSTLLAALQHAAQHERPAIEWQGMTVSYTALLRRVAEIQHLLHQHNIECGDRVGLHVYRQPDMISAMIACLLSGVTFVPLEPTFPADRLVTIEQEAELKAIIQDTALSIAIPMVPFKGANVVLLAADNEIAMAKLTHNAENVVPMSGVMPRLCDGLSSDTPAYIMFTSGSTGKPKGVVITHRALLTFLQGSTNRLALDATTRWLLITTMAFDIALLEIFAPLWVGGCAVLTSSDEYRDPHAISDYLTEDNAITVMQATPAFWRMLLNTGWQGNQQLVALCGGEALDKPLAEQLVLRTQRLWNCYGPTEATVWSLMAEITADALSLSSITLQHSLIGYTHQVVDADLQPVSVNMVGELCIQGEALSHGYWQRDDLTAQQFVALSPHHIRSYRTGDKVRVLGSDCYQYLGRFDDQVKLRGFRIELGEIEAQLKYLTMVKDAAVKLLGKGDEAQLVAFMEMTKDTTLSKLAVRKVLLKTLPSYMVPNRFVVLEQLPKTGSGKVDRKQLYIKKSYI</sequence>
<dbReference type="InterPro" id="IPR010071">
    <property type="entry name" value="AA_adenyl_dom"/>
</dbReference>
<dbReference type="InterPro" id="IPR020845">
    <property type="entry name" value="AMP-binding_CS"/>
</dbReference>
<dbReference type="RefSeq" id="WP_011221817.1">
    <property type="nucleotide sequence ID" value="NC_006371.1"/>
</dbReference>
<dbReference type="Gene3D" id="3.30.300.30">
    <property type="match status" value="1"/>
</dbReference>
<evidence type="ECO:0000259" key="1">
    <source>
        <dbReference type="Pfam" id="PF00501"/>
    </source>
</evidence>
<dbReference type="KEGG" id="ppr:PBPRB1818"/>
<proteinExistence type="predicted"/>
<protein>
    <recommendedName>
        <fullName evidence="5">Peptide synthetase</fullName>
    </recommendedName>
</protein>
<evidence type="ECO:0000313" key="3">
    <source>
        <dbReference type="EMBL" id="CAG23676.1"/>
    </source>
</evidence>
<dbReference type="InterPro" id="IPR042099">
    <property type="entry name" value="ANL_N_sf"/>
</dbReference>
<dbReference type="Gene3D" id="3.40.50.12780">
    <property type="entry name" value="N-terminal domain of ligase-like"/>
    <property type="match status" value="1"/>
</dbReference>
<dbReference type="eggNOG" id="COG1020">
    <property type="taxonomic scope" value="Bacteria"/>
</dbReference>